<dbReference type="PANTHER" id="PTHR11699">
    <property type="entry name" value="ALDEHYDE DEHYDROGENASE-RELATED"/>
    <property type="match status" value="1"/>
</dbReference>
<dbReference type="EMBL" id="JAGQHS010000249">
    <property type="protein sequence ID" value="MCA9759020.1"/>
    <property type="molecule type" value="Genomic_DNA"/>
</dbReference>
<dbReference type="InterPro" id="IPR016162">
    <property type="entry name" value="Ald_DH_N"/>
</dbReference>
<dbReference type="SUPFAM" id="SSF53720">
    <property type="entry name" value="ALDH-like"/>
    <property type="match status" value="1"/>
</dbReference>
<reference evidence="4" key="1">
    <citation type="submission" date="2020-04" db="EMBL/GenBank/DDBJ databases">
        <authorList>
            <person name="Zhang T."/>
        </authorList>
    </citation>
    <scope>NUCLEOTIDE SEQUENCE</scope>
    <source>
        <strain evidence="4">HKST-UBA02</strain>
    </source>
</reference>
<proteinExistence type="predicted"/>
<feature type="compositionally biased region" description="Gly residues" evidence="2">
    <location>
        <begin position="412"/>
        <end position="441"/>
    </location>
</feature>
<evidence type="ECO:0000313" key="5">
    <source>
        <dbReference type="Proteomes" id="UP000739538"/>
    </source>
</evidence>
<dbReference type="Pfam" id="PF00171">
    <property type="entry name" value="Aldedh"/>
    <property type="match status" value="1"/>
</dbReference>
<comment type="caution">
    <text evidence="4">The sequence shown here is derived from an EMBL/GenBank/DDBJ whole genome shotgun (WGS) entry which is preliminary data.</text>
</comment>
<feature type="region of interest" description="Disordered" evidence="2">
    <location>
        <begin position="34"/>
        <end position="90"/>
    </location>
</feature>
<dbReference type="InterPro" id="IPR015590">
    <property type="entry name" value="Aldehyde_DH_dom"/>
</dbReference>
<organism evidence="4 5">
    <name type="scientific">Eiseniibacteriota bacterium</name>
    <dbReference type="NCBI Taxonomy" id="2212470"/>
    <lineage>
        <taxon>Bacteria</taxon>
        <taxon>Candidatus Eiseniibacteriota</taxon>
    </lineage>
</organism>
<dbReference type="Gene3D" id="3.40.309.10">
    <property type="entry name" value="Aldehyde Dehydrogenase, Chain A, domain 2"/>
    <property type="match status" value="1"/>
</dbReference>
<evidence type="ECO:0000256" key="1">
    <source>
        <dbReference type="ARBA" id="ARBA00023002"/>
    </source>
</evidence>
<reference evidence="4" key="2">
    <citation type="journal article" date="2021" name="Microbiome">
        <title>Successional dynamics and alternative stable states in a saline activated sludge microbial community over 9 years.</title>
        <authorList>
            <person name="Wang Y."/>
            <person name="Ye J."/>
            <person name="Ju F."/>
            <person name="Liu L."/>
            <person name="Boyd J.A."/>
            <person name="Deng Y."/>
            <person name="Parks D.H."/>
            <person name="Jiang X."/>
            <person name="Yin X."/>
            <person name="Woodcroft B.J."/>
            <person name="Tyson G.W."/>
            <person name="Hugenholtz P."/>
            <person name="Polz M.F."/>
            <person name="Zhang T."/>
        </authorList>
    </citation>
    <scope>NUCLEOTIDE SEQUENCE</scope>
    <source>
        <strain evidence="4">HKST-UBA02</strain>
    </source>
</reference>
<dbReference type="AlphaFoldDB" id="A0A956SFT4"/>
<sequence>MSGSGSGYGDPGLLGPEELNAVVEEVLARLGTGASGAGAAGSLPTRGNRTRSASVATASAASGPAAGVSAASTSRDSEGASAAPRPSHIDAAAFGPGLVKDLDDAMTMAQRSFDALQQQSLEARAAMIEAIRACVRREAPLVAEMAVQETALGRAEDKIQKNLLVGEKTPGIEVLEPWVRTGDRGLTLQELAPWGVIAAITPSTNPTETIICNGIGMLAAGNTVVFCPHPLAQRTSAYMIASLNRAIAEVGGPEAVFVGLLDPTIEKAQALMTHSGSRMLVVTGGPGVVKEAMRSGKRVVGAGPGNPPAVVDETADIEKAGKDLVRGASLDNNIICTDEKEVFVVSKVADRLKEAMRGAGAYEVHGPQIDRLADLVLQGGVRSDPRAAHVKKEWVGKDAGKILEAIGISAGGSGGPARGSAGVSGSGASGSSGSSAAGGGARSDSGPRLIIAEVGPDHPFVWTELLMPILPIVRMRNAEEAMDLAILAEKGNRHTASMHSHDVDRLSRMARRVDCSIFIKNGPNFSGLGMGGEGYTSFTIAGPTGDGMTNARTFARLRRCTLVDAFRIV</sequence>
<evidence type="ECO:0000259" key="3">
    <source>
        <dbReference type="Pfam" id="PF00171"/>
    </source>
</evidence>
<keyword evidence="1" id="KW-0560">Oxidoreductase</keyword>
<feature type="compositionally biased region" description="Low complexity" evidence="2">
    <location>
        <begin position="52"/>
        <end position="74"/>
    </location>
</feature>
<dbReference type="InterPro" id="IPR016161">
    <property type="entry name" value="Ald_DH/histidinol_DH"/>
</dbReference>
<accession>A0A956SFT4</accession>
<dbReference type="NCBIfam" id="NF011927">
    <property type="entry name" value="PRK15398.1"/>
    <property type="match status" value="1"/>
</dbReference>
<dbReference type="GO" id="GO:0016620">
    <property type="term" value="F:oxidoreductase activity, acting on the aldehyde or oxo group of donors, NAD or NADP as acceptor"/>
    <property type="evidence" value="ECO:0007669"/>
    <property type="project" value="InterPro"/>
</dbReference>
<name>A0A956SFT4_UNCEI</name>
<evidence type="ECO:0000256" key="2">
    <source>
        <dbReference type="SAM" id="MobiDB-lite"/>
    </source>
</evidence>
<dbReference type="Gene3D" id="3.40.605.10">
    <property type="entry name" value="Aldehyde Dehydrogenase, Chain A, domain 1"/>
    <property type="match status" value="1"/>
</dbReference>
<feature type="region of interest" description="Disordered" evidence="2">
    <location>
        <begin position="412"/>
        <end position="442"/>
    </location>
</feature>
<protein>
    <submittedName>
        <fullName evidence="4">Aldehyde dehydrogenase EutE</fullName>
    </submittedName>
</protein>
<gene>
    <name evidence="4" type="ORF">KDA27_24725</name>
</gene>
<feature type="domain" description="Aldehyde dehydrogenase" evidence="3">
    <location>
        <begin position="100"/>
        <end position="357"/>
    </location>
</feature>
<evidence type="ECO:0000313" key="4">
    <source>
        <dbReference type="EMBL" id="MCA9759020.1"/>
    </source>
</evidence>
<dbReference type="InterPro" id="IPR016163">
    <property type="entry name" value="Ald_DH_C"/>
</dbReference>
<dbReference type="Proteomes" id="UP000739538">
    <property type="component" value="Unassembled WGS sequence"/>
</dbReference>